<dbReference type="AlphaFoldDB" id="A0AAF0E2T5"/>
<dbReference type="Proteomes" id="UP001214603">
    <property type="component" value="Chromosome 8"/>
</dbReference>
<evidence type="ECO:0000256" key="5">
    <source>
        <dbReference type="SAM" id="Phobius"/>
    </source>
</evidence>
<feature type="transmembrane region" description="Helical" evidence="5">
    <location>
        <begin position="109"/>
        <end position="130"/>
    </location>
</feature>
<dbReference type="PANTHER" id="PTHR35814">
    <property type="match status" value="1"/>
</dbReference>
<keyword evidence="3 5" id="KW-1133">Transmembrane helix</keyword>
<keyword evidence="2 5" id="KW-0812">Transmembrane</keyword>
<reference evidence="6" key="1">
    <citation type="submission" date="2023-03" db="EMBL/GenBank/DDBJ databases">
        <title>Mating type loci evolution in Malassezia.</title>
        <authorList>
            <person name="Coelho M.A."/>
        </authorList>
    </citation>
    <scope>NUCLEOTIDE SEQUENCE</scope>
    <source>
        <strain evidence="6">CBS 7876</strain>
    </source>
</reference>
<dbReference type="EMBL" id="CP119941">
    <property type="protein sequence ID" value="WFD04361.1"/>
    <property type="molecule type" value="Genomic_DNA"/>
</dbReference>
<organism evidence="6 7">
    <name type="scientific">Malassezia obtusa</name>
    <dbReference type="NCBI Taxonomy" id="76774"/>
    <lineage>
        <taxon>Eukaryota</taxon>
        <taxon>Fungi</taxon>
        <taxon>Dikarya</taxon>
        <taxon>Basidiomycota</taxon>
        <taxon>Ustilaginomycotina</taxon>
        <taxon>Malasseziomycetes</taxon>
        <taxon>Malasseziales</taxon>
        <taxon>Malasseziaceae</taxon>
        <taxon>Malassezia</taxon>
    </lineage>
</organism>
<accession>A0AAF0E2T5</accession>
<dbReference type="GO" id="GO:0016020">
    <property type="term" value="C:membrane"/>
    <property type="evidence" value="ECO:0007669"/>
    <property type="project" value="UniProtKB-SubCell"/>
</dbReference>
<dbReference type="SUPFAM" id="SSF161084">
    <property type="entry name" value="MAPEG domain-like"/>
    <property type="match status" value="1"/>
</dbReference>
<evidence type="ECO:0000313" key="6">
    <source>
        <dbReference type="EMBL" id="WFD04361.1"/>
    </source>
</evidence>
<gene>
    <name evidence="6" type="ORF">MOBT1_003068</name>
</gene>
<name>A0AAF0E2T5_9BASI</name>
<keyword evidence="7" id="KW-1185">Reference proteome</keyword>
<dbReference type="InterPro" id="IPR001129">
    <property type="entry name" value="Membr-assoc_MAPEG"/>
</dbReference>
<protein>
    <recommendedName>
        <fullName evidence="8">MAPEG family protein</fullName>
    </recommendedName>
</protein>
<evidence type="ECO:0000256" key="2">
    <source>
        <dbReference type="ARBA" id="ARBA00022692"/>
    </source>
</evidence>
<dbReference type="Pfam" id="PF01124">
    <property type="entry name" value="MAPEG"/>
    <property type="match status" value="1"/>
</dbReference>
<sequence>MPLFVLSPASLAHSALFAGYYTYLSGNVAAHRQHCGQDQAGKEEPGSPLSRAVRAHANFAEYTPLSFLLLFLAELNGAPTKYVHAAYVTLFVTRVSAGLGLQLGKCEHALRAFGFLGTLSVMLGAGLYNVRRAALTQFGLGFEPLKSFLGIQ</sequence>
<dbReference type="InterPro" id="IPR023352">
    <property type="entry name" value="MAPEG-like_dom_sf"/>
</dbReference>
<evidence type="ECO:0000313" key="7">
    <source>
        <dbReference type="Proteomes" id="UP001214603"/>
    </source>
</evidence>
<keyword evidence="4 5" id="KW-0472">Membrane</keyword>
<evidence type="ECO:0000256" key="3">
    <source>
        <dbReference type="ARBA" id="ARBA00022989"/>
    </source>
</evidence>
<evidence type="ECO:0000256" key="4">
    <source>
        <dbReference type="ARBA" id="ARBA00023136"/>
    </source>
</evidence>
<evidence type="ECO:0008006" key="8">
    <source>
        <dbReference type="Google" id="ProtNLM"/>
    </source>
</evidence>
<proteinExistence type="predicted"/>
<comment type="subcellular location">
    <subcellularLocation>
        <location evidence="1">Membrane</location>
    </subcellularLocation>
</comment>
<dbReference type="PANTHER" id="PTHR35814:SF1">
    <property type="entry name" value="GLUTATHIONE S-TRANSFERASE-RELATED"/>
    <property type="match status" value="1"/>
</dbReference>
<dbReference type="Gene3D" id="1.20.120.550">
    <property type="entry name" value="Membrane associated eicosanoid/glutathione metabolism-like domain"/>
    <property type="match status" value="1"/>
</dbReference>
<evidence type="ECO:0000256" key="1">
    <source>
        <dbReference type="ARBA" id="ARBA00004370"/>
    </source>
</evidence>